<accession>A0A4S4KAJ8</accession>
<feature type="region of interest" description="Disordered" evidence="1">
    <location>
        <begin position="1"/>
        <end position="52"/>
    </location>
</feature>
<name>A0A4S4KAJ8_9APHY</name>
<protein>
    <submittedName>
        <fullName evidence="2">Uncharacterized protein</fullName>
    </submittedName>
</protein>
<feature type="compositionally biased region" description="Basic and acidic residues" evidence="1">
    <location>
        <begin position="43"/>
        <end position="52"/>
    </location>
</feature>
<evidence type="ECO:0000256" key="1">
    <source>
        <dbReference type="SAM" id="MobiDB-lite"/>
    </source>
</evidence>
<proteinExistence type="predicted"/>
<organism evidence="2 3">
    <name type="scientific">Hermanssonia centrifuga</name>
    <dbReference type="NCBI Taxonomy" id="98765"/>
    <lineage>
        <taxon>Eukaryota</taxon>
        <taxon>Fungi</taxon>
        <taxon>Dikarya</taxon>
        <taxon>Basidiomycota</taxon>
        <taxon>Agaricomycotina</taxon>
        <taxon>Agaricomycetes</taxon>
        <taxon>Polyporales</taxon>
        <taxon>Meruliaceae</taxon>
        <taxon>Hermanssonia</taxon>
    </lineage>
</organism>
<sequence>MPVLASDNGQMSSGVSSRPDNQAVPSLWRRLYPASTRTSPETEGDHNPFEDDEAVRRRIEAVKKVLNAISRPFKSVRTSVSTWMVEHGPDEIEEDEIVRESSSDLDVLAAVDAIQSDDELLATVVREAVWQIQPEPYADTTINFILEIIGHRLQRNGQVIHLLLPLDLSVFLTERAWHAVTEMAAELLKREVRRQLTQGNNGDYARLSWKPWMSTALLLLMSKSKNCVSEDGGKIIQHCIQYRFDDVHLALTSRLDPERAESALRDPDMKFDDEEGAFLFDEFSVRKVEGILASIHTHDVLQYHSPLEAFNRLNAIIVGWYYPRPHETASVIKLLKLSGKMKAMSMQSVRSLANIVVRILERELGFSSTMPASETSLIVTRSTQAQTSLCPWMAEALQIILMATATIVYQEKKDPNAAVTHQPKRLLGSNVYVREEITAHDTVQTICRLISGPFRLTVPALEFFLEQSVYPDYTPDKRMTNLISAISVSLHPAGAHLYLLYNGNSTPTSH</sequence>
<keyword evidence="3" id="KW-1185">Reference proteome</keyword>
<evidence type="ECO:0000313" key="2">
    <source>
        <dbReference type="EMBL" id="THG94620.1"/>
    </source>
</evidence>
<comment type="caution">
    <text evidence="2">The sequence shown here is derived from an EMBL/GenBank/DDBJ whole genome shotgun (WGS) entry which is preliminary data.</text>
</comment>
<dbReference type="AlphaFoldDB" id="A0A4S4KAJ8"/>
<feature type="compositionally biased region" description="Polar residues" evidence="1">
    <location>
        <begin position="7"/>
        <end position="24"/>
    </location>
</feature>
<gene>
    <name evidence="2" type="ORF">EW026_g6892</name>
</gene>
<evidence type="ECO:0000313" key="3">
    <source>
        <dbReference type="Proteomes" id="UP000309038"/>
    </source>
</evidence>
<reference evidence="2 3" key="1">
    <citation type="submission" date="2019-02" db="EMBL/GenBank/DDBJ databases">
        <title>Genome sequencing of the rare red list fungi Phlebia centrifuga.</title>
        <authorList>
            <person name="Buettner E."/>
            <person name="Kellner H."/>
        </authorList>
    </citation>
    <scope>NUCLEOTIDE SEQUENCE [LARGE SCALE GENOMIC DNA]</scope>
    <source>
        <strain evidence="2 3">DSM 108282</strain>
    </source>
</reference>
<dbReference type="Proteomes" id="UP000309038">
    <property type="component" value="Unassembled WGS sequence"/>
</dbReference>
<dbReference type="EMBL" id="SGPJ01000421">
    <property type="protein sequence ID" value="THG94620.1"/>
    <property type="molecule type" value="Genomic_DNA"/>
</dbReference>